<organism evidence="9">
    <name type="scientific">uncultured marine group II/III euryarchaeote AD1000_15_C08</name>
    <dbReference type="NCBI Taxonomy" id="1457729"/>
    <lineage>
        <taxon>Archaea</taxon>
        <taxon>Methanobacteriati</taxon>
        <taxon>Methanobacteriota</taxon>
        <taxon>environmental samples</taxon>
    </lineage>
</organism>
<dbReference type="GO" id="GO:0008270">
    <property type="term" value="F:zinc ion binding"/>
    <property type="evidence" value="ECO:0007669"/>
    <property type="project" value="InterPro"/>
</dbReference>
<dbReference type="SMART" id="SM00631">
    <property type="entry name" value="Zn_pept"/>
    <property type="match status" value="1"/>
</dbReference>
<dbReference type="GO" id="GO:0006508">
    <property type="term" value="P:proteolysis"/>
    <property type="evidence" value="ECO:0007669"/>
    <property type="project" value="UniProtKB-KW"/>
</dbReference>
<dbReference type="PRINTS" id="PR00765">
    <property type="entry name" value="CRBOXYPTASEA"/>
</dbReference>
<dbReference type="GO" id="GO:0004181">
    <property type="term" value="F:metallocarboxypeptidase activity"/>
    <property type="evidence" value="ECO:0007669"/>
    <property type="project" value="InterPro"/>
</dbReference>
<proteinExistence type="inferred from homology"/>
<evidence type="ECO:0000259" key="8">
    <source>
        <dbReference type="PROSITE" id="PS52035"/>
    </source>
</evidence>
<comment type="similarity">
    <text evidence="2">Belongs to the peptidase M14 family.</text>
</comment>
<feature type="domain" description="Peptidase M14" evidence="8">
    <location>
        <begin position="34"/>
        <end position="301"/>
    </location>
</feature>
<dbReference type="SUPFAM" id="SSF53187">
    <property type="entry name" value="Zn-dependent exopeptidases"/>
    <property type="match status" value="1"/>
</dbReference>
<sequence length="446" mass="49638">MQRAAALALVTLIVAGGAAPIASAQQPDFTQEHWYHSYLTLTNDVQAWAADYPEIVILTTAGTTVLGRQQWVVQISDWTSDTKADGTAKEKVYIDGGHHGNEHLGTELAFLTAEFYIEGWADGDSEAIEVLQNTELHIMILLNADGNDADTRWNMNQVDLNRNYDHHWTEDETASGDGPFSEPETSNNADYMEAFVTEADLYVTMHTGTWILAYPWGFTPNMPSDWELFEFIRDDIHEKIDGELPIRNANAGIYPTHGTSRDYGYGVMGYPCFTFETDDEQFLLGSIQEVSDRLALELEVMRYLISNIWYWRARLNVNSLEVGGGYVDLSVSNLGRASTANATLHYIDGAGEVLWHSDNFSVNASNHTDTRLDASGLSMVAGGHFELHYQKRVIDAALWVNEPVNDSAVSIVSDDSKSLLPAPSLLLCMVAIALAAINRENRRFEQ</sequence>
<evidence type="ECO:0000256" key="3">
    <source>
        <dbReference type="ARBA" id="ARBA00022670"/>
    </source>
</evidence>
<name>A0A075FPY3_9EURY</name>
<evidence type="ECO:0000256" key="2">
    <source>
        <dbReference type="ARBA" id="ARBA00005988"/>
    </source>
</evidence>
<dbReference type="GO" id="GO:0005615">
    <property type="term" value="C:extracellular space"/>
    <property type="evidence" value="ECO:0007669"/>
    <property type="project" value="TreeGrafter"/>
</dbReference>
<dbReference type="AlphaFoldDB" id="A0A075FPY3"/>
<evidence type="ECO:0000256" key="5">
    <source>
        <dbReference type="ARBA" id="ARBA00022801"/>
    </source>
</evidence>
<keyword evidence="3" id="KW-0645">Protease</keyword>
<keyword evidence="9" id="KW-0121">Carboxypeptidase</keyword>
<dbReference type="PROSITE" id="PS00133">
    <property type="entry name" value="CARBOXYPEPT_ZN_2"/>
    <property type="match status" value="1"/>
</dbReference>
<dbReference type="PROSITE" id="PS52035">
    <property type="entry name" value="PEPTIDASE_M14"/>
    <property type="match status" value="1"/>
</dbReference>
<dbReference type="EMBL" id="KF900348">
    <property type="protein sequence ID" value="AIE91762.1"/>
    <property type="molecule type" value="Genomic_DNA"/>
</dbReference>
<dbReference type="EC" id="3.4.17.18" evidence="9"/>
<reference evidence="9" key="1">
    <citation type="journal article" date="2014" name="Genome Biol. Evol.">
        <title>Pangenome evidence for extensive interdomain horizontal transfer affecting lineage core and shell genes in uncultured planktonic thaumarchaeota and euryarchaeota.</title>
        <authorList>
            <person name="Deschamps P."/>
            <person name="Zivanovic Y."/>
            <person name="Moreira D."/>
            <person name="Rodriguez-Valera F."/>
            <person name="Lopez-Garcia P."/>
        </authorList>
    </citation>
    <scope>NUCLEOTIDE SEQUENCE</scope>
</reference>
<evidence type="ECO:0000313" key="9">
    <source>
        <dbReference type="EMBL" id="AIE91762.1"/>
    </source>
</evidence>
<keyword evidence="5 9" id="KW-0378">Hydrolase</keyword>
<evidence type="ECO:0000256" key="6">
    <source>
        <dbReference type="ARBA" id="ARBA00022833"/>
    </source>
</evidence>
<keyword evidence="7" id="KW-0482">Metalloprotease</keyword>
<evidence type="ECO:0000256" key="7">
    <source>
        <dbReference type="ARBA" id="ARBA00023049"/>
    </source>
</evidence>
<dbReference type="Gene3D" id="3.40.630.10">
    <property type="entry name" value="Zn peptidases"/>
    <property type="match status" value="1"/>
</dbReference>
<comment type="cofactor">
    <cofactor evidence="1">
        <name>Zn(2+)</name>
        <dbReference type="ChEBI" id="CHEBI:29105"/>
    </cofactor>
</comment>
<accession>A0A075FPY3</accession>
<gene>
    <name evidence="9" type="primary">cpt</name>
</gene>
<evidence type="ECO:0000256" key="1">
    <source>
        <dbReference type="ARBA" id="ARBA00001947"/>
    </source>
</evidence>
<dbReference type="InterPro" id="IPR057247">
    <property type="entry name" value="CARBOXYPEPT_ZN_2"/>
</dbReference>
<keyword evidence="4" id="KW-0479">Metal-binding</keyword>
<dbReference type="InterPro" id="IPR000834">
    <property type="entry name" value="Peptidase_M14"/>
</dbReference>
<protein>
    <submittedName>
        <fullName evidence="9">Putative carboxypeptidase T (Cpt)</fullName>
        <ecNumber evidence="9">3.4.17.18</ecNumber>
    </submittedName>
</protein>
<dbReference type="PANTHER" id="PTHR11705">
    <property type="entry name" value="PROTEASE FAMILY M14 CARBOXYPEPTIDASE A,B"/>
    <property type="match status" value="1"/>
</dbReference>
<evidence type="ECO:0000256" key="4">
    <source>
        <dbReference type="ARBA" id="ARBA00022723"/>
    </source>
</evidence>
<dbReference type="Pfam" id="PF00246">
    <property type="entry name" value="Peptidase_M14"/>
    <property type="match status" value="1"/>
</dbReference>
<dbReference type="PANTHER" id="PTHR11705:SF143">
    <property type="entry name" value="SLL0236 PROTEIN"/>
    <property type="match status" value="1"/>
</dbReference>
<keyword evidence="6" id="KW-0862">Zinc</keyword>